<protein>
    <submittedName>
        <fullName evidence="2">Unannotated protein</fullName>
    </submittedName>
</protein>
<evidence type="ECO:0000313" key="2">
    <source>
        <dbReference type="EMBL" id="CAB4766729.1"/>
    </source>
</evidence>
<dbReference type="Pfam" id="PF24777">
    <property type="entry name" value="DUF7700"/>
    <property type="match status" value="1"/>
</dbReference>
<evidence type="ECO:0000259" key="1">
    <source>
        <dbReference type="Pfam" id="PF24777"/>
    </source>
</evidence>
<feature type="domain" description="DUF7700" evidence="1">
    <location>
        <begin position="29"/>
        <end position="156"/>
    </location>
</feature>
<dbReference type="EMBL" id="CAFBMH010000134">
    <property type="protein sequence ID" value="CAB4929850.1"/>
    <property type="molecule type" value="Genomic_DNA"/>
</dbReference>
<sequence length="167" mass="18673">MDREESPYRRGNRYDVMPIPMIVEHCHPVEAGAVRLIVESRALTNAILDETYAGLDMPHSAVSFDDHGASLHVVGADDGLEHIRFDCFEHEPHYHYIEHNTGSNVVVRIDEVAVGDPVEFTLRCVSERLPEMLENAGQPDLAAKVRIDIPKVHDALAVVTDLMARAR</sequence>
<dbReference type="AlphaFoldDB" id="A0A6J6V685"/>
<reference evidence="2" key="1">
    <citation type="submission" date="2020-05" db="EMBL/GenBank/DDBJ databases">
        <authorList>
            <person name="Chiriac C."/>
            <person name="Salcher M."/>
            <person name="Ghai R."/>
            <person name="Kavagutti S V."/>
        </authorList>
    </citation>
    <scope>NUCLEOTIDE SEQUENCE</scope>
</reference>
<proteinExistence type="predicted"/>
<name>A0A6J6V685_9ZZZZ</name>
<evidence type="ECO:0000313" key="3">
    <source>
        <dbReference type="EMBL" id="CAB4929850.1"/>
    </source>
</evidence>
<gene>
    <name evidence="2" type="ORF">UFOPK2754_02839</name>
    <name evidence="3" type="ORF">UFOPK3543_02592</name>
</gene>
<accession>A0A6J6V685</accession>
<dbReference type="InterPro" id="IPR056117">
    <property type="entry name" value="DUF7700"/>
</dbReference>
<organism evidence="2">
    <name type="scientific">freshwater metagenome</name>
    <dbReference type="NCBI Taxonomy" id="449393"/>
    <lineage>
        <taxon>unclassified sequences</taxon>
        <taxon>metagenomes</taxon>
        <taxon>ecological metagenomes</taxon>
    </lineage>
</organism>
<dbReference type="EMBL" id="CAEZYR010000149">
    <property type="protein sequence ID" value="CAB4766729.1"/>
    <property type="molecule type" value="Genomic_DNA"/>
</dbReference>